<feature type="transmembrane region" description="Helical" evidence="1">
    <location>
        <begin position="149"/>
        <end position="166"/>
    </location>
</feature>
<organism evidence="2 3">
    <name type="scientific">Neorhizobium lilium</name>
    <dbReference type="NCBI Taxonomy" id="2503024"/>
    <lineage>
        <taxon>Bacteria</taxon>
        <taxon>Pseudomonadati</taxon>
        <taxon>Pseudomonadota</taxon>
        <taxon>Alphaproteobacteria</taxon>
        <taxon>Hyphomicrobiales</taxon>
        <taxon>Rhizobiaceae</taxon>
        <taxon>Rhizobium/Agrobacterium group</taxon>
        <taxon>Neorhizobium</taxon>
    </lineage>
</organism>
<evidence type="ECO:0000313" key="2">
    <source>
        <dbReference type="EMBL" id="RWX75556.1"/>
    </source>
</evidence>
<name>A0A3S3VIW8_9HYPH</name>
<evidence type="ECO:0000256" key="1">
    <source>
        <dbReference type="SAM" id="Phobius"/>
    </source>
</evidence>
<evidence type="ECO:0000313" key="3">
    <source>
        <dbReference type="Proteomes" id="UP000287687"/>
    </source>
</evidence>
<feature type="transmembrane region" description="Helical" evidence="1">
    <location>
        <begin position="118"/>
        <end position="137"/>
    </location>
</feature>
<evidence type="ECO:0008006" key="4">
    <source>
        <dbReference type="Google" id="ProtNLM"/>
    </source>
</evidence>
<accession>A0A3S3VIW8</accession>
<dbReference type="EMBL" id="SBIP01000004">
    <property type="protein sequence ID" value="RWX75556.1"/>
    <property type="molecule type" value="Genomic_DNA"/>
</dbReference>
<feature type="transmembrane region" description="Helical" evidence="1">
    <location>
        <begin position="15"/>
        <end position="36"/>
    </location>
</feature>
<dbReference type="OrthoDB" id="9803673at2"/>
<dbReference type="AlphaFoldDB" id="A0A3S3VIW8"/>
<feature type="transmembrane region" description="Helical" evidence="1">
    <location>
        <begin position="173"/>
        <end position="191"/>
    </location>
</feature>
<dbReference type="RefSeq" id="WP_128444442.1">
    <property type="nucleotide sequence ID" value="NZ_SBIP01000004.1"/>
</dbReference>
<comment type="caution">
    <text evidence="2">The sequence shown here is derived from an EMBL/GenBank/DDBJ whole genome shotgun (WGS) entry which is preliminary data.</text>
</comment>
<proteinExistence type="predicted"/>
<keyword evidence="1" id="KW-0812">Transmembrane</keyword>
<keyword evidence="1" id="KW-1133">Transmembrane helix</keyword>
<keyword evidence="3" id="KW-1185">Reference proteome</keyword>
<feature type="transmembrane region" description="Helical" evidence="1">
    <location>
        <begin position="77"/>
        <end position="98"/>
    </location>
</feature>
<protein>
    <recommendedName>
        <fullName evidence="4">Mll4938 protein</fullName>
    </recommendedName>
</protein>
<reference evidence="2 3" key="1">
    <citation type="submission" date="2019-01" db="EMBL/GenBank/DDBJ databases">
        <title>The draft genome of Rhizobium sp. 24NR.</title>
        <authorList>
            <person name="Liu L."/>
            <person name="Liang L."/>
            <person name="Shi S."/>
            <person name="Xu L."/>
            <person name="Wang X."/>
            <person name="Li L."/>
            <person name="Zhang X."/>
        </authorList>
    </citation>
    <scope>NUCLEOTIDE SEQUENCE [LARGE SCALE GENOMIC DNA]</scope>
    <source>
        <strain evidence="2 3">24NR</strain>
    </source>
</reference>
<dbReference type="Proteomes" id="UP000287687">
    <property type="component" value="Unassembled WGS sequence"/>
</dbReference>
<keyword evidence="1" id="KW-0472">Membrane</keyword>
<feature type="transmembrane region" description="Helical" evidence="1">
    <location>
        <begin position="48"/>
        <end position="65"/>
    </location>
</feature>
<gene>
    <name evidence="2" type="ORF">EPK99_17815</name>
</gene>
<sequence>MDKVTAAETFSQIRVVMGMVVSLSLARLLNGLAGIVQHPRSTRIYPTHLGWVTFMILFLVHFWWWEYRLHTLPVISFAGYLFLIFFCSLFFFLCALLFPTSMQDYDGYEHYFMSRRKWIFGLLAALLATDIIDTALKGRDYFMSLGFEYPVRTAIYILLSLTAAVTANRRYHAAFVIFALTYQLYWIFRIYDFMD</sequence>